<dbReference type="AlphaFoldDB" id="A0A6L2NSH1"/>
<proteinExistence type="predicted"/>
<name>A0A6L2NSH1_TANCI</name>
<accession>A0A6L2NSH1</accession>
<reference evidence="1" key="1">
    <citation type="journal article" date="2019" name="Sci. Rep.">
        <title>Draft genome of Tanacetum cinerariifolium, the natural source of mosquito coil.</title>
        <authorList>
            <person name="Yamashiro T."/>
            <person name="Shiraishi A."/>
            <person name="Satake H."/>
            <person name="Nakayama K."/>
        </authorList>
    </citation>
    <scope>NUCLEOTIDE SEQUENCE</scope>
</reference>
<sequence length="324" mass="37407">MRRFYELFEMDAHVGVKELDLQYTRSTFFGNMETCKLQKSHKNALLEVSAVNIVDGNIKHEVVLLHNVIDCDEDVDSGFAFFNEKMKQHLSEENQKPVSDDPLRDSRSKVQEEVGKECCNDGEWNHPCKRGCKACDQEGDAEIWSHERRGARLGDRCYMMQQSRYKTIQVRKILSSFTFLYNSIVSLNNEESESVHSAINNNDAHTSSRGVFVLIPLHPEVQVVPDTLCHQKKNQKPIFDDPLGESRSKVQEEIRKECCNDGEWHHPCKRGCKAFNQEGDAEIWSHERRGARLGDRCYMMQHSRCKTNEHECNTPKMGRSGIRV</sequence>
<gene>
    <name evidence="1" type="ORF">Tci_061068</name>
</gene>
<protein>
    <submittedName>
        <fullName evidence="1">Uncharacterized protein</fullName>
    </submittedName>
</protein>
<evidence type="ECO:0000313" key="1">
    <source>
        <dbReference type="EMBL" id="GEU89090.1"/>
    </source>
</evidence>
<organism evidence="1">
    <name type="scientific">Tanacetum cinerariifolium</name>
    <name type="common">Dalmatian daisy</name>
    <name type="synonym">Chrysanthemum cinerariifolium</name>
    <dbReference type="NCBI Taxonomy" id="118510"/>
    <lineage>
        <taxon>Eukaryota</taxon>
        <taxon>Viridiplantae</taxon>
        <taxon>Streptophyta</taxon>
        <taxon>Embryophyta</taxon>
        <taxon>Tracheophyta</taxon>
        <taxon>Spermatophyta</taxon>
        <taxon>Magnoliopsida</taxon>
        <taxon>eudicotyledons</taxon>
        <taxon>Gunneridae</taxon>
        <taxon>Pentapetalae</taxon>
        <taxon>asterids</taxon>
        <taxon>campanulids</taxon>
        <taxon>Asterales</taxon>
        <taxon>Asteraceae</taxon>
        <taxon>Asteroideae</taxon>
        <taxon>Anthemideae</taxon>
        <taxon>Anthemidinae</taxon>
        <taxon>Tanacetum</taxon>
    </lineage>
</organism>
<dbReference type="EMBL" id="BKCJ010009885">
    <property type="protein sequence ID" value="GEU89090.1"/>
    <property type="molecule type" value="Genomic_DNA"/>
</dbReference>
<comment type="caution">
    <text evidence="1">The sequence shown here is derived from an EMBL/GenBank/DDBJ whole genome shotgun (WGS) entry which is preliminary data.</text>
</comment>